<evidence type="ECO:0000256" key="3">
    <source>
        <dbReference type="ARBA" id="ARBA00022475"/>
    </source>
</evidence>
<feature type="transmembrane region" description="Helical" evidence="8">
    <location>
        <begin position="44"/>
        <end position="65"/>
    </location>
</feature>
<dbReference type="Pfam" id="PF04143">
    <property type="entry name" value="Sulf_transp"/>
    <property type="match status" value="1"/>
</dbReference>
<dbReference type="Pfam" id="PF20398">
    <property type="entry name" value="DUF6691"/>
    <property type="match status" value="1"/>
</dbReference>
<reference evidence="10" key="1">
    <citation type="journal article" date="2023" name="Commun. Biol.">
        <title>Genome analysis of Parmales, the sister group of diatoms, reveals the evolutionary specialization of diatoms from phago-mixotrophs to photoautotrophs.</title>
        <authorList>
            <person name="Ban H."/>
            <person name="Sato S."/>
            <person name="Yoshikawa S."/>
            <person name="Yamada K."/>
            <person name="Nakamura Y."/>
            <person name="Ichinomiya M."/>
            <person name="Sato N."/>
            <person name="Blanc-Mathieu R."/>
            <person name="Endo H."/>
            <person name="Kuwata A."/>
            <person name="Ogata H."/>
        </authorList>
    </citation>
    <scope>NUCLEOTIDE SEQUENCE [LARGE SCALE GENOMIC DNA]</scope>
    <source>
        <strain evidence="10">NIES 3699</strain>
    </source>
</reference>
<feature type="transmembrane region" description="Helical" evidence="8">
    <location>
        <begin position="251"/>
        <end position="271"/>
    </location>
</feature>
<proteinExistence type="predicted"/>
<feature type="transmembrane region" description="Helical" evidence="8">
    <location>
        <begin position="12"/>
        <end position="32"/>
    </location>
</feature>
<dbReference type="InterPro" id="IPR046513">
    <property type="entry name" value="DUF6691"/>
</dbReference>
<feature type="transmembrane region" description="Helical" evidence="8">
    <location>
        <begin position="277"/>
        <end position="295"/>
    </location>
</feature>
<keyword evidence="10" id="KW-1185">Reference proteome</keyword>
<protein>
    <recommendedName>
        <fullName evidence="11">Sulphur transport domain-containing protein</fullName>
    </recommendedName>
</protein>
<feature type="transmembrane region" description="Helical" evidence="8">
    <location>
        <begin position="171"/>
        <end position="190"/>
    </location>
</feature>
<comment type="subcellular location">
    <subcellularLocation>
        <location evidence="1">Cell inner membrane</location>
        <topology evidence="1">Multi-pass membrane protein</topology>
    </subcellularLocation>
</comment>
<keyword evidence="2" id="KW-0813">Transport</keyword>
<dbReference type="EMBL" id="BRXX01000323">
    <property type="protein sequence ID" value="GMI04927.1"/>
    <property type="molecule type" value="Genomic_DNA"/>
</dbReference>
<evidence type="ECO:0008006" key="11">
    <source>
        <dbReference type="Google" id="ProtNLM"/>
    </source>
</evidence>
<dbReference type="PANTHER" id="PTHR30574:SF1">
    <property type="entry name" value="SULPHUR TRANSPORT DOMAIN-CONTAINING PROTEIN"/>
    <property type="match status" value="1"/>
</dbReference>
<sequence>MFISKSFTAESGCLALIGGGLIGTLATSRVMGRGTLLPSSTFTLFQSPLLSLFGLYLLNSSLFLTSPSSFFDPPSSLSLPLLLLSGILIGVGSKLGSGCTSGNGIQGLSTLSPSSFIFVITMMFAGSLTATYTRTTIAYNNDENTFKQCYKLIAFTIFTSTSQLYVKTYPIADILSGIAFSGALTISGMVKPSKVFSFLDFANDVTGFDPSLGLVMGGALLVSLPSFQWLGLSEKPGIKEWKNRPIDWKTFVGGILFGAGWGLGGICPGPGLTTAGMSLGGMVWVAAMFGARGALGMVQQKGKQD</sequence>
<organism evidence="9 10">
    <name type="scientific">Triparma verrucosa</name>
    <dbReference type="NCBI Taxonomy" id="1606542"/>
    <lineage>
        <taxon>Eukaryota</taxon>
        <taxon>Sar</taxon>
        <taxon>Stramenopiles</taxon>
        <taxon>Ochrophyta</taxon>
        <taxon>Bolidophyceae</taxon>
        <taxon>Parmales</taxon>
        <taxon>Triparmaceae</taxon>
        <taxon>Triparma</taxon>
    </lineage>
</organism>
<keyword evidence="5 8" id="KW-0812">Transmembrane</keyword>
<keyword evidence="6 8" id="KW-1133">Transmembrane helix</keyword>
<name>A0A9W7CE69_9STRA</name>
<evidence type="ECO:0000313" key="9">
    <source>
        <dbReference type="EMBL" id="GMI04927.1"/>
    </source>
</evidence>
<dbReference type="GO" id="GO:0005886">
    <property type="term" value="C:plasma membrane"/>
    <property type="evidence" value="ECO:0007669"/>
    <property type="project" value="UniProtKB-SubCell"/>
</dbReference>
<evidence type="ECO:0000256" key="2">
    <source>
        <dbReference type="ARBA" id="ARBA00022448"/>
    </source>
</evidence>
<gene>
    <name evidence="9" type="ORF">TrVE_jg12140</name>
</gene>
<comment type="caution">
    <text evidence="9">The sequence shown here is derived from an EMBL/GenBank/DDBJ whole genome shotgun (WGS) entry which is preliminary data.</text>
</comment>
<evidence type="ECO:0000256" key="6">
    <source>
        <dbReference type="ARBA" id="ARBA00022989"/>
    </source>
</evidence>
<dbReference type="PANTHER" id="PTHR30574">
    <property type="entry name" value="INNER MEMBRANE PROTEIN YEDE"/>
    <property type="match status" value="1"/>
</dbReference>
<dbReference type="InterPro" id="IPR007272">
    <property type="entry name" value="Sulf_transp_TsuA/YedE"/>
</dbReference>
<feature type="transmembrane region" description="Helical" evidence="8">
    <location>
        <begin position="210"/>
        <end position="230"/>
    </location>
</feature>
<feature type="transmembrane region" description="Helical" evidence="8">
    <location>
        <begin position="115"/>
        <end position="133"/>
    </location>
</feature>
<keyword evidence="3" id="KW-1003">Cell membrane</keyword>
<feature type="transmembrane region" description="Helical" evidence="8">
    <location>
        <begin position="77"/>
        <end position="95"/>
    </location>
</feature>
<keyword evidence="7 8" id="KW-0472">Membrane</keyword>
<dbReference type="AlphaFoldDB" id="A0A9W7CE69"/>
<evidence type="ECO:0000256" key="7">
    <source>
        <dbReference type="ARBA" id="ARBA00023136"/>
    </source>
</evidence>
<keyword evidence="4" id="KW-0997">Cell inner membrane</keyword>
<evidence type="ECO:0000256" key="8">
    <source>
        <dbReference type="SAM" id="Phobius"/>
    </source>
</evidence>
<evidence type="ECO:0000256" key="5">
    <source>
        <dbReference type="ARBA" id="ARBA00022692"/>
    </source>
</evidence>
<accession>A0A9W7CE69</accession>
<evidence type="ECO:0000313" key="10">
    <source>
        <dbReference type="Proteomes" id="UP001165160"/>
    </source>
</evidence>
<evidence type="ECO:0000256" key="4">
    <source>
        <dbReference type="ARBA" id="ARBA00022519"/>
    </source>
</evidence>
<evidence type="ECO:0000256" key="1">
    <source>
        <dbReference type="ARBA" id="ARBA00004429"/>
    </source>
</evidence>
<dbReference type="Proteomes" id="UP001165160">
    <property type="component" value="Unassembled WGS sequence"/>
</dbReference>